<dbReference type="InterPro" id="IPR039799">
    <property type="entry name" value="ALR/ERV"/>
</dbReference>
<dbReference type="PANTHER" id="PTHR12645:SF0">
    <property type="entry name" value="FAD-LINKED SULFHYDRYL OXIDASE ALR"/>
    <property type="match status" value="1"/>
</dbReference>
<accession>A0A6C0BHL8</accession>
<protein>
    <recommendedName>
        <fullName evidence="2">thiol oxidase</fullName>
        <ecNumber evidence="2">1.8.3.2</ecNumber>
    </recommendedName>
</protein>
<keyword evidence="5" id="KW-0560">Oxidoreductase</keyword>
<dbReference type="SUPFAM" id="SSF69000">
    <property type="entry name" value="FAD-dependent thiol oxidase"/>
    <property type="match status" value="1"/>
</dbReference>
<dbReference type="InterPro" id="IPR036774">
    <property type="entry name" value="ERV/ALR_sulphydryl_oxid_sf"/>
</dbReference>
<evidence type="ECO:0000256" key="7">
    <source>
        <dbReference type="SAM" id="Phobius"/>
    </source>
</evidence>
<evidence type="ECO:0000313" key="9">
    <source>
        <dbReference type="EMBL" id="QHS90843.1"/>
    </source>
</evidence>
<dbReference type="GO" id="GO:0050660">
    <property type="term" value="F:flavin adenine dinucleotide binding"/>
    <property type="evidence" value="ECO:0007669"/>
    <property type="project" value="TreeGrafter"/>
</dbReference>
<keyword evidence="4" id="KW-0274">FAD</keyword>
<keyword evidence="7" id="KW-0472">Membrane</keyword>
<evidence type="ECO:0000256" key="4">
    <source>
        <dbReference type="ARBA" id="ARBA00022827"/>
    </source>
</evidence>
<dbReference type="PANTHER" id="PTHR12645">
    <property type="entry name" value="ALR/ERV"/>
    <property type="match status" value="1"/>
</dbReference>
<evidence type="ECO:0000256" key="1">
    <source>
        <dbReference type="ARBA" id="ARBA00001974"/>
    </source>
</evidence>
<evidence type="ECO:0000256" key="2">
    <source>
        <dbReference type="ARBA" id="ARBA00012512"/>
    </source>
</evidence>
<sequence length="147" mass="17153">MQPSVWGPCLWRSIHVIALGYPYSPTDEDKKNYKEFYENFWKVIPCQKCSVNYKRHLEELEHIDGFLSSPDDLFSWTVALHNIVNNELGKRLYTVEEAKQIHSQMPLCEVKKDVNTSTNINNIIYVIIAVVVILIASVLIIQRFNKR</sequence>
<dbReference type="EC" id="1.8.3.2" evidence="2"/>
<dbReference type="EMBL" id="MN739150">
    <property type="protein sequence ID" value="QHS90843.1"/>
    <property type="molecule type" value="Genomic_DNA"/>
</dbReference>
<dbReference type="GO" id="GO:0005739">
    <property type="term" value="C:mitochondrion"/>
    <property type="evidence" value="ECO:0007669"/>
    <property type="project" value="TreeGrafter"/>
</dbReference>
<organism evidence="9">
    <name type="scientific">viral metagenome</name>
    <dbReference type="NCBI Taxonomy" id="1070528"/>
    <lineage>
        <taxon>unclassified sequences</taxon>
        <taxon>metagenomes</taxon>
        <taxon>organismal metagenomes</taxon>
    </lineage>
</organism>
<evidence type="ECO:0000256" key="5">
    <source>
        <dbReference type="ARBA" id="ARBA00023002"/>
    </source>
</evidence>
<evidence type="ECO:0000256" key="6">
    <source>
        <dbReference type="ARBA" id="ARBA00023157"/>
    </source>
</evidence>
<feature type="transmembrane region" description="Helical" evidence="7">
    <location>
        <begin position="123"/>
        <end position="141"/>
    </location>
</feature>
<dbReference type="GO" id="GO:0016971">
    <property type="term" value="F:flavin-dependent sulfhydryl oxidase activity"/>
    <property type="evidence" value="ECO:0007669"/>
    <property type="project" value="InterPro"/>
</dbReference>
<dbReference type="PROSITE" id="PS51324">
    <property type="entry name" value="ERV_ALR"/>
    <property type="match status" value="1"/>
</dbReference>
<name>A0A6C0BHL8_9ZZZZ</name>
<dbReference type="Pfam" id="PF04777">
    <property type="entry name" value="Evr1_Alr"/>
    <property type="match status" value="1"/>
</dbReference>
<reference evidence="9" key="1">
    <citation type="journal article" date="2020" name="Nature">
        <title>Giant virus diversity and host interactions through global metagenomics.</title>
        <authorList>
            <person name="Schulz F."/>
            <person name="Roux S."/>
            <person name="Paez-Espino D."/>
            <person name="Jungbluth S."/>
            <person name="Walsh D.A."/>
            <person name="Denef V.J."/>
            <person name="McMahon K.D."/>
            <person name="Konstantinidis K.T."/>
            <person name="Eloe-Fadrosh E.A."/>
            <person name="Kyrpides N.C."/>
            <person name="Woyke T."/>
        </authorList>
    </citation>
    <scope>NUCLEOTIDE SEQUENCE</scope>
    <source>
        <strain evidence="9">GVMAG-M-3300010354-11</strain>
    </source>
</reference>
<evidence type="ECO:0000259" key="8">
    <source>
        <dbReference type="PROSITE" id="PS51324"/>
    </source>
</evidence>
<feature type="domain" description="ERV/ALR sulfhydryl oxidase" evidence="8">
    <location>
        <begin position="1"/>
        <end position="102"/>
    </location>
</feature>
<keyword evidence="6" id="KW-1015">Disulfide bond</keyword>
<dbReference type="AlphaFoldDB" id="A0A6C0BHL8"/>
<proteinExistence type="predicted"/>
<keyword evidence="7" id="KW-1133">Transmembrane helix</keyword>
<dbReference type="InterPro" id="IPR017905">
    <property type="entry name" value="ERV/ALR_sulphydryl_oxidase"/>
</dbReference>
<keyword evidence="7" id="KW-0812">Transmembrane</keyword>
<keyword evidence="3" id="KW-0285">Flavoprotein</keyword>
<comment type="cofactor">
    <cofactor evidence="1">
        <name>FAD</name>
        <dbReference type="ChEBI" id="CHEBI:57692"/>
    </cofactor>
</comment>
<evidence type="ECO:0000256" key="3">
    <source>
        <dbReference type="ARBA" id="ARBA00022630"/>
    </source>
</evidence>
<dbReference type="Gene3D" id="1.20.120.310">
    <property type="entry name" value="ERV/ALR sulfhydryl oxidase domain"/>
    <property type="match status" value="1"/>
</dbReference>